<keyword evidence="2" id="KW-0378">Hydrolase</keyword>
<keyword evidence="4" id="KW-0472">Membrane</keyword>
<keyword evidence="4" id="KW-0812">Transmembrane</keyword>
<keyword evidence="7" id="KW-1185">Reference proteome</keyword>
<dbReference type="InterPro" id="IPR033140">
    <property type="entry name" value="Lipase_GDXG_put_SER_AS"/>
</dbReference>
<organism evidence="6 7">
    <name type="scientific">Funneliformis caledonium</name>
    <dbReference type="NCBI Taxonomy" id="1117310"/>
    <lineage>
        <taxon>Eukaryota</taxon>
        <taxon>Fungi</taxon>
        <taxon>Fungi incertae sedis</taxon>
        <taxon>Mucoromycota</taxon>
        <taxon>Glomeromycotina</taxon>
        <taxon>Glomeromycetes</taxon>
        <taxon>Glomerales</taxon>
        <taxon>Glomeraceae</taxon>
        <taxon>Funneliformis</taxon>
    </lineage>
</organism>
<dbReference type="SUPFAM" id="SSF53474">
    <property type="entry name" value="alpha/beta-Hydrolases"/>
    <property type="match status" value="1"/>
</dbReference>
<protein>
    <submittedName>
        <fullName evidence="6">15428_t:CDS:1</fullName>
    </submittedName>
</protein>
<dbReference type="OrthoDB" id="408631at2759"/>
<evidence type="ECO:0000256" key="3">
    <source>
        <dbReference type="PROSITE-ProRule" id="PRU10038"/>
    </source>
</evidence>
<dbReference type="Proteomes" id="UP000789570">
    <property type="component" value="Unassembled WGS sequence"/>
</dbReference>
<dbReference type="GO" id="GO:0016787">
    <property type="term" value="F:hydrolase activity"/>
    <property type="evidence" value="ECO:0007669"/>
    <property type="project" value="UniProtKB-KW"/>
</dbReference>
<dbReference type="PANTHER" id="PTHR48081:SF8">
    <property type="entry name" value="ALPHA_BETA HYDROLASE FOLD-3 DOMAIN-CONTAINING PROTEIN-RELATED"/>
    <property type="match status" value="1"/>
</dbReference>
<feature type="transmembrane region" description="Helical" evidence="4">
    <location>
        <begin position="33"/>
        <end position="50"/>
    </location>
</feature>
<name>A0A9N8VII0_9GLOM</name>
<evidence type="ECO:0000313" key="6">
    <source>
        <dbReference type="EMBL" id="CAG8454183.1"/>
    </source>
</evidence>
<feature type="transmembrane region" description="Helical" evidence="4">
    <location>
        <begin position="62"/>
        <end position="83"/>
    </location>
</feature>
<accession>A0A9N8VII0</accession>
<dbReference type="Gene3D" id="3.40.50.1820">
    <property type="entry name" value="alpha/beta hydrolase"/>
    <property type="match status" value="1"/>
</dbReference>
<dbReference type="Pfam" id="PF07859">
    <property type="entry name" value="Abhydrolase_3"/>
    <property type="match status" value="1"/>
</dbReference>
<reference evidence="6" key="1">
    <citation type="submission" date="2021-06" db="EMBL/GenBank/DDBJ databases">
        <authorList>
            <person name="Kallberg Y."/>
            <person name="Tangrot J."/>
            <person name="Rosling A."/>
        </authorList>
    </citation>
    <scope>NUCLEOTIDE SEQUENCE</scope>
    <source>
        <strain evidence="6">UK204</strain>
    </source>
</reference>
<keyword evidence="4" id="KW-1133">Transmembrane helix</keyword>
<dbReference type="EMBL" id="CAJVPQ010000180">
    <property type="protein sequence ID" value="CAG8454183.1"/>
    <property type="molecule type" value="Genomic_DNA"/>
</dbReference>
<dbReference type="InterPro" id="IPR029058">
    <property type="entry name" value="AB_hydrolase_fold"/>
</dbReference>
<dbReference type="PROSITE" id="PS01174">
    <property type="entry name" value="LIPASE_GDXG_SER"/>
    <property type="match status" value="1"/>
</dbReference>
<evidence type="ECO:0000259" key="5">
    <source>
        <dbReference type="Pfam" id="PF07859"/>
    </source>
</evidence>
<dbReference type="InterPro" id="IPR050300">
    <property type="entry name" value="GDXG_lipolytic_enzyme"/>
</dbReference>
<dbReference type="InterPro" id="IPR013094">
    <property type="entry name" value="AB_hydrolase_3"/>
</dbReference>
<gene>
    <name evidence="6" type="ORF">FCALED_LOCUS1401</name>
</gene>
<dbReference type="AlphaFoldDB" id="A0A9N8VII0"/>
<evidence type="ECO:0000256" key="1">
    <source>
        <dbReference type="ARBA" id="ARBA00010515"/>
    </source>
</evidence>
<evidence type="ECO:0000256" key="4">
    <source>
        <dbReference type="SAM" id="Phobius"/>
    </source>
</evidence>
<comment type="caution">
    <text evidence="6">The sequence shown here is derived from an EMBL/GenBank/DDBJ whole genome shotgun (WGS) entry which is preliminary data.</text>
</comment>
<evidence type="ECO:0000313" key="7">
    <source>
        <dbReference type="Proteomes" id="UP000789570"/>
    </source>
</evidence>
<evidence type="ECO:0000256" key="2">
    <source>
        <dbReference type="ARBA" id="ARBA00022801"/>
    </source>
</evidence>
<feature type="active site" evidence="3">
    <location>
        <position position="221"/>
    </location>
</feature>
<dbReference type="PANTHER" id="PTHR48081">
    <property type="entry name" value="AB HYDROLASE SUPERFAMILY PROTEIN C4A8.06C"/>
    <property type="match status" value="1"/>
</dbReference>
<feature type="domain" description="Alpha/beta hydrolase fold-3" evidence="5">
    <location>
        <begin position="140"/>
        <end position="355"/>
    </location>
</feature>
<proteinExistence type="inferred from homology"/>
<sequence>MGFQGDNDDIFLPKRIASHIIGYLHMWDEMLNAFKIPLVFLACFVSLFIIKDHKSPTLFQRLVAVIIRTITTYLPTWLLRIVVNSAATFEQVVYGLYQEKQQKRWVKKLETTNGQDGWEGYLIADDVENSEIGKDADLVILYAHGGGYVCGGALTTLVTFVDWIKGWKISHGVNTHILSLEYGLSPENSIPVARESMLSCYQWLVDVKGISPSKIIFAGDSAGGNLALVSVLQLINQSYSYSIEKPPSALLLISPFLSAVTNTKSYRNNASYDTIDTTWLHSCVDAYLGDSNLLPTCPMISPLFENQLSELPRVWACVGGYEVFLDDITLFVEKLMVKEVKVEYVIEDTNFHDYAMSKLLSRDRAYENTIKSMGKFLFGESNIKKSISKE</sequence>
<comment type="similarity">
    <text evidence="1">Belongs to the 'GDXG' lipolytic enzyme family.</text>
</comment>